<reference evidence="1 2" key="1">
    <citation type="journal article" date="2018" name="Arch. Virol.">
        <title>Genomic characterization of the novel Ralstonia phage RPSC1.</title>
        <authorList>
            <person name="Liao M."/>
        </authorList>
    </citation>
    <scope>NUCLEOTIDE SEQUENCE [LARGE SCALE GENOMIC DNA]</scope>
</reference>
<evidence type="ECO:0000313" key="2">
    <source>
        <dbReference type="Proteomes" id="UP000258840"/>
    </source>
</evidence>
<keyword evidence="2" id="KW-1185">Reference proteome</keyword>
<gene>
    <name evidence="1" type="ORF">RPSC1_34</name>
</gene>
<proteinExistence type="predicted"/>
<protein>
    <submittedName>
        <fullName evidence="1">Uncharacterized protein</fullName>
    </submittedName>
</protein>
<evidence type="ECO:0000313" key="1">
    <source>
        <dbReference type="EMBL" id="ATN92965.1"/>
    </source>
</evidence>
<name>A0A2Z2UAR3_9CAUD</name>
<sequence length="117" mass="12635">MPRSYRFNVSFDIRIVLSEEEVQMAAASRMEAATTSDPAARSLYEVTRKGTLDDWISACMRHALRQSIGEADMAELGTLSPAKVTRLDAIAGSPEGASVGSCVSCHAECRHECLGDL</sequence>
<dbReference type="Proteomes" id="UP000258840">
    <property type="component" value="Segment"/>
</dbReference>
<organism evidence="1 2">
    <name type="scientific">Ralstonia phage RPSC1</name>
    <dbReference type="NCBI Taxonomy" id="2041351"/>
    <lineage>
        <taxon>Viruses</taxon>
        <taxon>Duplodnaviria</taxon>
        <taxon>Heunggongvirae</taxon>
        <taxon>Uroviricota</taxon>
        <taxon>Caudoviricetes</taxon>
        <taxon>Autographivirales</taxon>
        <taxon>Autotranscriptaviridae</taxon>
        <taxon>Stompelvirus</taxon>
        <taxon>Stompelvirus RPSC1</taxon>
    </lineage>
</organism>
<accession>A0A2Z2UAR3</accession>
<dbReference type="EMBL" id="MF893341">
    <property type="protein sequence ID" value="ATN92965.1"/>
    <property type="molecule type" value="Genomic_DNA"/>
</dbReference>